<keyword evidence="1 2" id="KW-0728">SH3 domain</keyword>
<comment type="caution">
    <text evidence="7">The sequence shown here is derived from an EMBL/GenBank/DDBJ whole genome shotgun (WGS) entry which is preliminary data.</text>
</comment>
<feature type="transmembrane region" description="Helical" evidence="4">
    <location>
        <begin position="253"/>
        <end position="274"/>
    </location>
</feature>
<dbReference type="Gene3D" id="2.30.30.40">
    <property type="entry name" value="SH3 Domains"/>
    <property type="match status" value="1"/>
</dbReference>
<dbReference type="Proteomes" id="UP001648503">
    <property type="component" value="Unassembled WGS sequence"/>
</dbReference>
<feature type="region of interest" description="Disordered" evidence="3">
    <location>
        <begin position="473"/>
        <end position="496"/>
    </location>
</feature>
<gene>
    <name evidence="7" type="ORF">BASA50_000811</name>
</gene>
<keyword evidence="8" id="KW-1185">Reference proteome</keyword>
<name>A0ABQ8ET00_9FUNG</name>
<feature type="region of interest" description="Disordered" evidence="3">
    <location>
        <begin position="286"/>
        <end position="313"/>
    </location>
</feature>
<evidence type="ECO:0000256" key="5">
    <source>
        <dbReference type="SAM" id="SignalP"/>
    </source>
</evidence>
<dbReference type="SUPFAM" id="SSF50044">
    <property type="entry name" value="SH3-domain"/>
    <property type="match status" value="1"/>
</dbReference>
<evidence type="ECO:0000256" key="2">
    <source>
        <dbReference type="PROSITE-ProRule" id="PRU00192"/>
    </source>
</evidence>
<accession>A0ABQ8ET00</accession>
<sequence>MSASKPMAVLSVAALLLLLHTSVYAQNVSTTATNSTTPSPSGSCFKLTNSQACPDLSNYYIMPSAEFTDVSSFDTYLQGQRDNSTTFIDSFKKAFDCPSYPGHLMRFSQSTTCYLMVSASVQVCPASPPAPAPAQASRVLCKSTCTTYINSLTSIFSNTTMCSNTPSDTAASYRRAAIGTGGPTMSYADFCNTLSTDDLTVCSAGIKTDILRCGFAQASDAAPYCAKNKTDSCCTTIAAQSNAGDMLAPPNRVWWIFGFVAGGLVLIFIIFFIFTRITRRLSRTTTSFQPPDEEKQRGFDNITHSKDPGAAGNLPSYSLDENTNHLSNRTSLFTSIRASLIGIKGKKVKVGSDAPPMPRIPPIPTSSTQAFAGRDSIFSPVSANKANAASKVKNILSMDSVQSGGPNGGSDVKVRVIDDYDRVMEDEIELRVGDIIIVIQEFDDGWAYGCNTETSSNGVFPMSVCETFSPGQAASKKEDNRRSVVTARKRSLLPRN</sequence>
<dbReference type="PROSITE" id="PS50002">
    <property type="entry name" value="SH3"/>
    <property type="match status" value="1"/>
</dbReference>
<feature type="chain" id="PRO_5046694496" description="SH3 domain-containing protein" evidence="5">
    <location>
        <begin position="26"/>
        <end position="496"/>
    </location>
</feature>
<dbReference type="InterPro" id="IPR001452">
    <property type="entry name" value="SH3_domain"/>
</dbReference>
<reference evidence="7 8" key="1">
    <citation type="submission" date="2021-02" db="EMBL/GenBank/DDBJ databases">
        <title>Variation within the Batrachochytrium salamandrivorans European outbreak.</title>
        <authorList>
            <person name="Kelly M."/>
            <person name="Pasmans F."/>
            <person name="Shea T.P."/>
            <person name="Munoz J.F."/>
            <person name="Carranza S."/>
            <person name="Cuomo C.A."/>
            <person name="Martel A."/>
        </authorList>
    </citation>
    <scope>NUCLEOTIDE SEQUENCE [LARGE SCALE GENOMIC DNA]</scope>
    <source>
        <strain evidence="7 8">AMFP18/2</strain>
    </source>
</reference>
<keyword evidence="4" id="KW-0812">Transmembrane</keyword>
<organism evidence="7 8">
    <name type="scientific">Batrachochytrium salamandrivorans</name>
    <dbReference type="NCBI Taxonomy" id="1357716"/>
    <lineage>
        <taxon>Eukaryota</taxon>
        <taxon>Fungi</taxon>
        <taxon>Fungi incertae sedis</taxon>
        <taxon>Chytridiomycota</taxon>
        <taxon>Chytridiomycota incertae sedis</taxon>
        <taxon>Chytridiomycetes</taxon>
        <taxon>Rhizophydiales</taxon>
        <taxon>Rhizophydiales incertae sedis</taxon>
        <taxon>Batrachochytrium</taxon>
    </lineage>
</organism>
<evidence type="ECO:0000256" key="4">
    <source>
        <dbReference type="SAM" id="Phobius"/>
    </source>
</evidence>
<protein>
    <recommendedName>
        <fullName evidence="6">SH3 domain-containing protein</fullName>
    </recommendedName>
</protein>
<dbReference type="InterPro" id="IPR036028">
    <property type="entry name" value="SH3-like_dom_sf"/>
</dbReference>
<evidence type="ECO:0000313" key="7">
    <source>
        <dbReference type="EMBL" id="KAH6586106.1"/>
    </source>
</evidence>
<dbReference type="CDD" id="cd00174">
    <property type="entry name" value="SH3"/>
    <property type="match status" value="1"/>
</dbReference>
<evidence type="ECO:0000256" key="3">
    <source>
        <dbReference type="SAM" id="MobiDB-lite"/>
    </source>
</evidence>
<feature type="compositionally biased region" description="Basic and acidic residues" evidence="3">
    <location>
        <begin position="292"/>
        <end position="307"/>
    </location>
</feature>
<dbReference type="Pfam" id="PF00018">
    <property type="entry name" value="SH3_1"/>
    <property type="match status" value="1"/>
</dbReference>
<dbReference type="SMART" id="SM00326">
    <property type="entry name" value="SH3"/>
    <property type="match status" value="1"/>
</dbReference>
<keyword evidence="5" id="KW-0732">Signal</keyword>
<feature type="compositionally biased region" description="Basic residues" evidence="3">
    <location>
        <begin position="487"/>
        <end position="496"/>
    </location>
</feature>
<feature type="signal peptide" evidence="5">
    <location>
        <begin position="1"/>
        <end position="25"/>
    </location>
</feature>
<dbReference type="EMBL" id="JAFCIX010000576">
    <property type="protein sequence ID" value="KAH6586106.1"/>
    <property type="molecule type" value="Genomic_DNA"/>
</dbReference>
<evidence type="ECO:0000259" key="6">
    <source>
        <dbReference type="PROSITE" id="PS50002"/>
    </source>
</evidence>
<evidence type="ECO:0000256" key="1">
    <source>
        <dbReference type="ARBA" id="ARBA00022443"/>
    </source>
</evidence>
<keyword evidence="4" id="KW-0472">Membrane</keyword>
<keyword evidence="4" id="KW-1133">Transmembrane helix</keyword>
<proteinExistence type="predicted"/>
<feature type="domain" description="SH3" evidence="6">
    <location>
        <begin position="409"/>
        <end position="470"/>
    </location>
</feature>
<evidence type="ECO:0000313" key="8">
    <source>
        <dbReference type="Proteomes" id="UP001648503"/>
    </source>
</evidence>